<proteinExistence type="inferred from homology"/>
<organism evidence="6 7">
    <name type="scientific">Fructilactobacillus carniphilus</name>
    <dbReference type="NCBI Taxonomy" id="2940297"/>
    <lineage>
        <taxon>Bacteria</taxon>
        <taxon>Bacillati</taxon>
        <taxon>Bacillota</taxon>
        <taxon>Bacilli</taxon>
        <taxon>Lactobacillales</taxon>
        <taxon>Lactobacillaceae</taxon>
        <taxon>Fructilactobacillus</taxon>
    </lineage>
</organism>
<comment type="subcellular location">
    <subcellularLocation>
        <location evidence="1">Cytoplasm</location>
    </subcellularLocation>
</comment>
<dbReference type="Pfam" id="PF03051">
    <property type="entry name" value="Peptidase_C1_2"/>
    <property type="match status" value="1"/>
</dbReference>
<evidence type="ECO:0000256" key="1">
    <source>
        <dbReference type="ARBA" id="ARBA00004496"/>
    </source>
</evidence>
<protein>
    <recommendedName>
        <fullName evidence="5">Aminopeptidase</fullName>
    </recommendedName>
</protein>
<dbReference type="PANTHER" id="PTHR10363">
    <property type="entry name" value="BLEOMYCIN HYDROLASE"/>
    <property type="match status" value="1"/>
</dbReference>
<gene>
    <name evidence="6" type="ORF">M3M37_06360</name>
</gene>
<keyword evidence="7" id="KW-1185">Reference proteome</keyword>
<sequence>MTTKRKEAEMMNFVEPLTDAKLRELQQHFMAWSNHEVVANAISSNGINQTAKNAAVLRQLNRTFSDEIKTGKVSNQKQSGRCWLFSILNTLRHKFADQYNVKDFELSQSYLFFWDKIERANMFYSHLIALADRPLSDRDVTFYLESPDDDGGQWAMAASLVQKYGVVPRETFPENAVTENTSEFAALLNRKLRKDGLALRKLVRAGANDAEIVAAKDQFLNEVYQITASAIGVPPERFDLEYRDDDNHYHLDQDVTPKEFYQKYIGVDLNDYVVLSNAPDKNYYQTYALPSQDNVIGGLPIQFLNLPMEELKQAAITQLQNQETVWFGNDVLKQADRKAGILDSQLYLQDQLLDVDTQMSKKERFESREAEVSHAMTLTGVDLIDGQPRKWKVENSWGDKVGKDGYFVMGDNWMNDYVYEVVIQRKYLTDKQQAALNSDLIVLPPWDSLA</sequence>
<dbReference type="EMBL" id="CP097121">
    <property type="protein sequence ID" value="USS90457.1"/>
    <property type="molecule type" value="Genomic_DNA"/>
</dbReference>
<dbReference type="PIRSF" id="PIRSF005700">
    <property type="entry name" value="PepC"/>
    <property type="match status" value="1"/>
</dbReference>
<evidence type="ECO:0000256" key="3">
    <source>
        <dbReference type="ARBA" id="ARBA00022801"/>
    </source>
</evidence>
<evidence type="ECO:0000313" key="7">
    <source>
        <dbReference type="Proteomes" id="UP001056164"/>
    </source>
</evidence>
<evidence type="ECO:0000313" key="6">
    <source>
        <dbReference type="EMBL" id="USS90457.1"/>
    </source>
</evidence>
<reference evidence="6" key="1">
    <citation type="submission" date="2022-05" db="EMBL/GenBank/DDBJ databases">
        <authorList>
            <person name="Oliphant S.A."/>
            <person name="Watson-Haigh N.S."/>
            <person name="Sumby K.M."/>
            <person name="Gardner J.M."/>
            <person name="Jiranek V."/>
        </authorList>
    </citation>
    <scope>NUCLEOTIDE SEQUENCE</scope>
    <source>
        <strain evidence="6">KI4_A6</strain>
    </source>
</reference>
<accession>A0ABY5BVC6</accession>
<dbReference type="CDD" id="cd00585">
    <property type="entry name" value="Peptidase_C1B"/>
    <property type="match status" value="1"/>
</dbReference>
<evidence type="ECO:0000256" key="2">
    <source>
        <dbReference type="ARBA" id="ARBA00022670"/>
    </source>
</evidence>
<name>A0ABY5BVC6_9LACO</name>
<keyword evidence="5" id="KW-0031">Aminopeptidase</keyword>
<keyword evidence="3 5" id="KW-0378">Hydrolase</keyword>
<evidence type="ECO:0000256" key="5">
    <source>
        <dbReference type="PIRNR" id="PIRNR005700"/>
    </source>
</evidence>
<keyword evidence="2 5" id="KW-0645">Protease</keyword>
<dbReference type="PANTHER" id="PTHR10363:SF2">
    <property type="entry name" value="BLEOMYCIN HYDROLASE"/>
    <property type="match status" value="1"/>
</dbReference>
<dbReference type="PROSITE" id="PS00639">
    <property type="entry name" value="THIOL_PROTEASE_HIS"/>
    <property type="match status" value="1"/>
</dbReference>
<dbReference type="InterPro" id="IPR025660">
    <property type="entry name" value="Pept_his_AS"/>
</dbReference>
<dbReference type="InterPro" id="IPR004134">
    <property type="entry name" value="Peptidase_C1B"/>
</dbReference>
<dbReference type="InterPro" id="IPR038765">
    <property type="entry name" value="Papain-like_cys_pep_sf"/>
</dbReference>
<keyword evidence="4 5" id="KW-0788">Thiol protease</keyword>
<comment type="similarity">
    <text evidence="5">Belongs to the peptidase C1 family.</text>
</comment>
<dbReference type="Gene3D" id="3.90.70.10">
    <property type="entry name" value="Cysteine proteinases"/>
    <property type="match status" value="1"/>
</dbReference>
<dbReference type="Proteomes" id="UP001056164">
    <property type="component" value="Chromosome"/>
</dbReference>
<dbReference type="SUPFAM" id="SSF54001">
    <property type="entry name" value="Cysteine proteinases"/>
    <property type="match status" value="1"/>
</dbReference>
<evidence type="ECO:0000256" key="4">
    <source>
        <dbReference type="ARBA" id="ARBA00022807"/>
    </source>
</evidence>